<dbReference type="EMBL" id="VSRR010001370">
    <property type="protein sequence ID" value="MPC24748.1"/>
    <property type="molecule type" value="Genomic_DNA"/>
</dbReference>
<protein>
    <submittedName>
        <fullName evidence="1">Uncharacterized protein</fullName>
    </submittedName>
</protein>
<comment type="caution">
    <text evidence="1">The sequence shown here is derived from an EMBL/GenBank/DDBJ whole genome shotgun (WGS) entry which is preliminary data.</text>
</comment>
<evidence type="ECO:0000313" key="2">
    <source>
        <dbReference type="Proteomes" id="UP000324222"/>
    </source>
</evidence>
<name>A0A5B7DTJ6_PORTR</name>
<keyword evidence="2" id="KW-1185">Reference proteome</keyword>
<accession>A0A5B7DTJ6</accession>
<proteinExistence type="predicted"/>
<gene>
    <name evidence="1" type="ORF">E2C01_017841</name>
</gene>
<dbReference type="AlphaFoldDB" id="A0A5B7DTJ6"/>
<organism evidence="1 2">
    <name type="scientific">Portunus trituberculatus</name>
    <name type="common">Swimming crab</name>
    <name type="synonym">Neptunus trituberculatus</name>
    <dbReference type="NCBI Taxonomy" id="210409"/>
    <lineage>
        <taxon>Eukaryota</taxon>
        <taxon>Metazoa</taxon>
        <taxon>Ecdysozoa</taxon>
        <taxon>Arthropoda</taxon>
        <taxon>Crustacea</taxon>
        <taxon>Multicrustacea</taxon>
        <taxon>Malacostraca</taxon>
        <taxon>Eumalacostraca</taxon>
        <taxon>Eucarida</taxon>
        <taxon>Decapoda</taxon>
        <taxon>Pleocyemata</taxon>
        <taxon>Brachyura</taxon>
        <taxon>Eubrachyura</taxon>
        <taxon>Portunoidea</taxon>
        <taxon>Portunidae</taxon>
        <taxon>Portuninae</taxon>
        <taxon>Portunus</taxon>
    </lineage>
</organism>
<evidence type="ECO:0000313" key="1">
    <source>
        <dbReference type="EMBL" id="MPC24748.1"/>
    </source>
</evidence>
<dbReference type="Proteomes" id="UP000324222">
    <property type="component" value="Unassembled WGS sequence"/>
</dbReference>
<sequence>MLSCLPVSPPYRPASLHPFCRGRGVCLGHDMQVEWGEWWRGGVVEAGAAPRTALHRPRLVVPGCAGGSWPDGLGSSQKTGTSCARYATLERWLSPLYNSRVMGRGRGEGKSDWEGVNLSQVTCKPQPVM</sequence>
<reference evidence="1 2" key="1">
    <citation type="submission" date="2019-05" db="EMBL/GenBank/DDBJ databases">
        <title>Another draft genome of Portunus trituberculatus and its Hox gene families provides insights of decapod evolution.</title>
        <authorList>
            <person name="Jeong J.-H."/>
            <person name="Song I."/>
            <person name="Kim S."/>
            <person name="Choi T."/>
            <person name="Kim D."/>
            <person name="Ryu S."/>
            <person name="Kim W."/>
        </authorList>
    </citation>
    <scope>NUCLEOTIDE SEQUENCE [LARGE SCALE GENOMIC DNA]</scope>
    <source>
        <tissue evidence="1">Muscle</tissue>
    </source>
</reference>